<accession>A0A0D2KEI2</accession>
<gene>
    <name evidence="1" type="ORF">MNEG_13753</name>
</gene>
<keyword evidence="2" id="KW-1185">Reference proteome</keyword>
<dbReference type="Proteomes" id="UP000054498">
    <property type="component" value="Unassembled WGS sequence"/>
</dbReference>
<dbReference type="GeneID" id="25731247"/>
<dbReference type="AlphaFoldDB" id="A0A0D2KEI2"/>
<name>A0A0D2KEI2_9CHLO</name>
<evidence type="ECO:0000313" key="1">
    <source>
        <dbReference type="EMBL" id="KIY94208.1"/>
    </source>
</evidence>
<dbReference type="RefSeq" id="XP_013893228.1">
    <property type="nucleotide sequence ID" value="XM_014037774.1"/>
</dbReference>
<dbReference type="KEGG" id="mng:MNEG_13753"/>
<proteinExistence type="predicted"/>
<organism evidence="1 2">
    <name type="scientific">Monoraphidium neglectum</name>
    <dbReference type="NCBI Taxonomy" id="145388"/>
    <lineage>
        <taxon>Eukaryota</taxon>
        <taxon>Viridiplantae</taxon>
        <taxon>Chlorophyta</taxon>
        <taxon>core chlorophytes</taxon>
        <taxon>Chlorophyceae</taxon>
        <taxon>CS clade</taxon>
        <taxon>Sphaeropleales</taxon>
        <taxon>Selenastraceae</taxon>
        <taxon>Monoraphidium</taxon>
    </lineage>
</organism>
<dbReference type="OrthoDB" id="508875at2759"/>
<protein>
    <submittedName>
        <fullName evidence="1">Uncharacterized protein</fullName>
    </submittedName>
</protein>
<dbReference type="EMBL" id="KK104245">
    <property type="protein sequence ID" value="KIY94208.1"/>
    <property type="molecule type" value="Genomic_DNA"/>
</dbReference>
<reference evidence="1 2" key="1">
    <citation type="journal article" date="2013" name="BMC Genomics">
        <title>Reconstruction of the lipid metabolism for the microalga Monoraphidium neglectum from its genome sequence reveals characteristics suitable for biofuel production.</title>
        <authorList>
            <person name="Bogen C."/>
            <person name="Al-Dilaimi A."/>
            <person name="Albersmeier A."/>
            <person name="Wichmann J."/>
            <person name="Grundmann M."/>
            <person name="Rupp O."/>
            <person name="Lauersen K.J."/>
            <person name="Blifernez-Klassen O."/>
            <person name="Kalinowski J."/>
            <person name="Goesmann A."/>
            <person name="Mussgnug J.H."/>
            <person name="Kruse O."/>
        </authorList>
    </citation>
    <scope>NUCLEOTIDE SEQUENCE [LARGE SCALE GENOMIC DNA]</scope>
    <source>
        <strain evidence="1 2">SAG 48.87</strain>
    </source>
</reference>
<evidence type="ECO:0000313" key="2">
    <source>
        <dbReference type="Proteomes" id="UP000054498"/>
    </source>
</evidence>
<sequence>MNYRIVLGAKVPVLNPNFFRSQISGNLSVSFYDAAAGWKDFGPEVVPPRSFPYDVRAKVDASNLPGKYTAVVIGCCLNFPRRLIFFLTAAFKVGGGCCGVGREWPEFRGGSGF</sequence>